<accession>A0A517NLN5</accession>
<keyword evidence="1" id="KW-1133">Transmembrane helix</keyword>
<reference evidence="2 3" key="1">
    <citation type="submission" date="2019-02" db="EMBL/GenBank/DDBJ databases">
        <title>Deep-cultivation of Planctomycetes and their phenomic and genomic characterization uncovers novel biology.</title>
        <authorList>
            <person name="Wiegand S."/>
            <person name="Jogler M."/>
            <person name="Boedeker C."/>
            <person name="Pinto D."/>
            <person name="Vollmers J."/>
            <person name="Rivas-Marin E."/>
            <person name="Kohn T."/>
            <person name="Peeters S.H."/>
            <person name="Heuer A."/>
            <person name="Rast P."/>
            <person name="Oberbeckmann S."/>
            <person name="Bunk B."/>
            <person name="Jeske O."/>
            <person name="Meyerdierks A."/>
            <person name="Storesund J.E."/>
            <person name="Kallscheuer N."/>
            <person name="Luecker S."/>
            <person name="Lage O.M."/>
            <person name="Pohl T."/>
            <person name="Merkel B.J."/>
            <person name="Hornburger P."/>
            <person name="Mueller R.-W."/>
            <person name="Bruemmer F."/>
            <person name="Labrenz M."/>
            <person name="Spormann A.M."/>
            <person name="Op den Camp H."/>
            <person name="Overmann J."/>
            <person name="Amann R."/>
            <person name="Jetten M.S.M."/>
            <person name="Mascher T."/>
            <person name="Medema M.H."/>
            <person name="Devos D.P."/>
            <person name="Kaster A.-K."/>
            <person name="Ovreas L."/>
            <person name="Rohde M."/>
            <person name="Galperin M.Y."/>
            <person name="Jogler C."/>
        </authorList>
    </citation>
    <scope>NUCLEOTIDE SEQUENCE [LARGE SCALE GENOMIC DNA]</scope>
    <source>
        <strain evidence="2 3">K22_7</strain>
    </source>
</reference>
<dbReference type="KEGG" id="rlc:K227x_64760"/>
<evidence type="ECO:0000313" key="3">
    <source>
        <dbReference type="Proteomes" id="UP000318538"/>
    </source>
</evidence>
<proteinExistence type="predicted"/>
<evidence type="ECO:0000256" key="1">
    <source>
        <dbReference type="SAM" id="Phobius"/>
    </source>
</evidence>
<keyword evidence="1" id="KW-0472">Membrane</keyword>
<gene>
    <name evidence="2" type="ORF">K227x_64760</name>
</gene>
<dbReference type="EMBL" id="CP036525">
    <property type="protein sequence ID" value="QDT08046.1"/>
    <property type="molecule type" value="Genomic_DNA"/>
</dbReference>
<keyword evidence="3" id="KW-1185">Reference proteome</keyword>
<dbReference type="AlphaFoldDB" id="A0A517NLN5"/>
<feature type="transmembrane region" description="Helical" evidence="1">
    <location>
        <begin position="108"/>
        <end position="125"/>
    </location>
</feature>
<organism evidence="2 3">
    <name type="scientific">Rubripirellula lacrimiformis</name>
    <dbReference type="NCBI Taxonomy" id="1930273"/>
    <lineage>
        <taxon>Bacteria</taxon>
        <taxon>Pseudomonadati</taxon>
        <taxon>Planctomycetota</taxon>
        <taxon>Planctomycetia</taxon>
        <taxon>Pirellulales</taxon>
        <taxon>Pirellulaceae</taxon>
        <taxon>Rubripirellula</taxon>
    </lineage>
</organism>
<feature type="transmembrane region" description="Helical" evidence="1">
    <location>
        <begin position="40"/>
        <end position="62"/>
    </location>
</feature>
<evidence type="ECO:0000313" key="2">
    <source>
        <dbReference type="EMBL" id="QDT08046.1"/>
    </source>
</evidence>
<protein>
    <submittedName>
        <fullName evidence="2">Uncharacterized protein</fullName>
    </submittedName>
</protein>
<keyword evidence="1" id="KW-0812">Transmembrane</keyword>
<dbReference type="Proteomes" id="UP000318538">
    <property type="component" value="Chromosome"/>
</dbReference>
<feature type="transmembrane region" description="Helical" evidence="1">
    <location>
        <begin position="74"/>
        <end position="96"/>
    </location>
</feature>
<name>A0A517NLN5_9BACT</name>
<sequence length="127" mass="14159">MEILFELLGQLVLEILVQGVFELGGRGIVAIFRKGSATNVWLAIGGYLLMGAISGAITVWAFPMHLLASPRMQLLNLAITPILLGFIFEAMGRWRSNHDKPRYSVDRFSYGFTFALTMGLIRFFFAA</sequence>